<sequence length="117" mass="13766">MYNLKNETTVYVKISTLSTRFWLPIEVLPVIKIRNRYQSFCYSVDIEVNFFSTVMRKQLLGNAEEGAVNVENDAKEEYDKRTTCNEENCRPMRAQLRMNNISRERDAFCAKHLEGQC</sequence>
<protein>
    <submittedName>
        <fullName evidence="1">Uncharacterized protein</fullName>
    </submittedName>
</protein>
<accession>A0ABD2C3L2</accession>
<dbReference type="EMBL" id="JAYRBN010000061">
    <property type="protein sequence ID" value="KAL2739633.1"/>
    <property type="molecule type" value="Genomic_DNA"/>
</dbReference>
<comment type="caution">
    <text evidence="1">The sequence shown here is derived from an EMBL/GenBank/DDBJ whole genome shotgun (WGS) entry which is preliminary data.</text>
</comment>
<gene>
    <name evidence="1" type="ORF">V1477_011022</name>
</gene>
<keyword evidence="2" id="KW-1185">Reference proteome</keyword>
<evidence type="ECO:0000313" key="2">
    <source>
        <dbReference type="Proteomes" id="UP001607303"/>
    </source>
</evidence>
<proteinExistence type="predicted"/>
<name>A0ABD2C3L2_VESMC</name>
<organism evidence="1 2">
    <name type="scientific">Vespula maculifrons</name>
    <name type="common">Eastern yellow jacket</name>
    <name type="synonym">Wasp</name>
    <dbReference type="NCBI Taxonomy" id="7453"/>
    <lineage>
        <taxon>Eukaryota</taxon>
        <taxon>Metazoa</taxon>
        <taxon>Ecdysozoa</taxon>
        <taxon>Arthropoda</taxon>
        <taxon>Hexapoda</taxon>
        <taxon>Insecta</taxon>
        <taxon>Pterygota</taxon>
        <taxon>Neoptera</taxon>
        <taxon>Endopterygota</taxon>
        <taxon>Hymenoptera</taxon>
        <taxon>Apocrita</taxon>
        <taxon>Aculeata</taxon>
        <taxon>Vespoidea</taxon>
        <taxon>Vespidae</taxon>
        <taxon>Vespinae</taxon>
        <taxon>Vespula</taxon>
    </lineage>
</organism>
<dbReference type="Proteomes" id="UP001607303">
    <property type="component" value="Unassembled WGS sequence"/>
</dbReference>
<evidence type="ECO:0000313" key="1">
    <source>
        <dbReference type="EMBL" id="KAL2739633.1"/>
    </source>
</evidence>
<dbReference type="AlphaFoldDB" id="A0ABD2C3L2"/>
<reference evidence="1 2" key="1">
    <citation type="journal article" date="2024" name="Ann. Entomol. Soc. Am.">
        <title>Genomic analyses of the southern and eastern yellowjacket wasps (Hymenoptera: Vespidae) reveal evolutionary signatures of social life.</title>
        <authorList>
            <person name="Catto M.A."/>
            <person name="Caine P.B."/>
            <person name="Orr S.E."/>
            <person name="Hunt B.G."/>
            <person name="Goodisman M.A.D."/>
        </authorList>
    </citation>
    <scope>NUCLEOTIDE SEQUENCE [LARGE SCALE GENOMIC DNA]</scope>
    <source>
        <strain evidence="1">232</strain>
        <tissue evidence="1">Head and thorax</tissue>
    </source>
</reference>